<dbReference type="OrthoDB" id="6515624at2759"/>
<dbReference type="InParanoid" id="A0A1V9XA90"/>
<dbReference type="Proteomes" id="UP000192247">
    <property type="component" value="Unassembled WGS sequence"/>
</dbReference>
<gene>
    <name evidence="2" type="ORF">BIW11_01673</name>
</gene>
<organism evidence="2 3">
    <name type="scientific">Tropilaelaps mercedesae</name>
    <dbReference type="NCBI Taxonomy" id="418985"/>
    <lineage>
        <taxon>Eukaryota</taxon>
        <taxon>Metazoa</taxon>
        <taxon>Ecdysozoa</taxon>
        <taxon>Arthropoda</taxon>
        <taxon>Chelicerata</taxon>
        <taxon>Arachnida</taxon>
        <taxon>Acari</taxon>
        <taxon>Parasitiformes</taxon>
        <taxon>Mesostigmata</taxon>
        <taxon>Gamasina</taxon>
        <taxon>Dermanyssoidea</taxon>
        <taxon>Laelapidae</taxon>
        <taxon>Tropilaelaps</taxon>
    </lineage>
</organism>
<dbReference type="EMBL" id="MNPL01017438">
    <property type="protein sequence ID" value="OQR70457.1"/>
    <property type="molecule type" value="Genomic_DNA"/>
</dbReference>
<accession>A0A1V9XA90</accession>
<sequence length="651" mass="73453">MRRYLTAPLNSGQAGLVLLLACLLQRLSLGLAAEERLSMFDSRDENNICSFDCVREVVHNKRLVALIVLLSKTGLNATRINTYVNLIPEDIKVFLHKDSDVEDFLEDLYVTVQQASRNTSDTMSWEVKNVVKALTESIQVEELEEITQTPETTPKELLIKVKPAPTVAPHLGTSTLETIEPEIATTNIPGPNKDILEDDTAEPPKETLAKVFLDQPRLESTEDGQVVVIFRGQRFAVPNDLPKISTVLENEQVLRLVATLSLMGVPVEVENGKVVVTEKPLVPDVLVQPIGENRIEVHVRESKFVLPEQAHSLKLLWQQHPEYLYTIFVGYPGSVVGPPLLWHSYLTDHVLLTQELARTHYRYILPSHDIATMLEQTPSYEFLTTTDGQLVIRVEGQTLQVPGDLPLLATLVSPTMLVAIVTRLQQIGIPVQVTNNRVMITREASTSYSIEVEVRSRGGRLVSIIIVMNGERFELPRDTERFQQLVASEPVITFQLFKCFERPLWLFASRFSPYSITTEQGRIIIHILDESFEVPQDLQKLASILDHQSLLVTTMRGQPIKAIVSINNERFRLPADEERFQAFLAKEPSINYKIFQLLSSKNIPISYDNETRRVRIKFAAPAQIMKQGVRRLPSNYRRSPSQAMSASAIFG</sequence>
<reference evidence="2 3" key="1">
    <citation type="journal article" date="2017" name="Gigascience">
        <title>Draft genome of the honey bee ectoparasitic mite, Tropilaelaps mercedesae, is shaped by the parasitic life history.</title>
        <authorList>
            <person name="Dong X."/>
            <person name="Armstrong S.D."/>
            <person name="Xia D."/>
            <person name="Makepeace B.L."/>
            <person name="Darby A.C."/>
            <person name="Kadowaki T."/>
        </authorList>
    </citation>
    <scope>NUCLEOTIDE SEQUENCE [LARGE SCALE GENOMIC DNA]</scope>
    <source>
        <strain evidence="2">Wuxi-XJTLU</strain>
    </source>
</reference>
<comment type="caution">
    <text evidence="2">The sequence shown here is derived from an EMBL/GenBank/DDBJ whole genome shotgun (WGS) entry which is preliminary data.</text>
</comment>
<evidence type="ECO:0000313" key="3">
    <source>
        <dbReference type="Proteomes" id="UP000192247"/>
    </source>
</evidence>
<name>A0A1V9XA90_9ACAR</name>
<proteinExistence type="predicted"/>
<keyword evidence="3" id="KW-1185">Reference proteome</keyword>
<keyword evidence="1" id="KW-0732">Signal</keyword>
<evidence type="ECO:0000313" key="2">
    <source>
        <dbReference type="EMBL" id="OQR70457.1"/>
    </source>
</evidence>
<dbReference type="AlphaFoldDB" id="A0A1V9XA90"/>
<evidence type="ECO:0000256" key="1">
    <source>
        <dbReference type="SAM" id="SignalP"/>
    </source>
</evidence>
<feature type="chain" id="PRO_5013388809" evidence="1">
    <location>
        <begin position="33"/>
        <end position="651"/>
    </location>
</feature>
<feature type="signal peptide" evidence="1">
    <location>
        <begin position="1"/>
        <end position="32"/>
    </location>
</feature>
<protein>
    <submittedName>
        <fullName evidence="2">Uncharacterized protein</fullName>
    </submittedName>
</protein>
<dbReference type="PROSITE" id="PS51257">
    <property type="entry name" value="PROKAR_LIPOPROTEIN"/>
    <property type="match status" value="1"/>
</dbReference>